<evidence type="ECO:0000256" key="1">
    <source>
        <dbReference type="SAM" id="MobiDB-lite"/>
    </source>
</evidence>
<reference evidence="2" key="2">
    <citation type="journal article" date="2020" name="Nat. Commun.">
        <title>Large-scale genome sequencing of mycorrhizal fungi provides insights into the early evolution of symbiotic traits.</title>
        <authorList>
            <person name="Miyauchi S."/>
            <person name="Kiss E."/>
            <person name="Kuo A."/>
            <person name="Drula E."/>
            <person name="Kohler A."/>
            <person name="Sanchez-Garcia M."/>
            <person name="Morin E."/>
            <person name="Andreopoulos B."/>
            <person name="Barry K.W."/>
            <person name="Bonito G."/>
            <person name="Buee M."/>
            <person name="Carver A."/>
            <person name="Chen C."/>
            <person name="Cichocki N."/>
            <person name="Clum A."/>
            <person name="Culley D."/>
            <person name="Crous P.W."/>
            <person name="Fauchery L."/>
            <person name="Girlanda M."/>
            <person name="Hayes R.D."/>
            <person name="Keri Z."/>
            <person name="LaButti K."/>
            <person name="Lipzen A."/>
            <person name="Lombard V."/>
            <person name="Magnuson J."/>
            <person name="Maillard F."/>
            <person name="Murat C."/>
            <person name="Nolan M."/>
            <person name="Ohm R.A."/>
            <person name="Pangilinan J."/>
            <person name="Pereira M.F."/>
            <person name="Perotto S."/>
            <person name="Peter M."/>
            <person name="Pfister S."/>
            <person name="Riley R."/>
            <person name="Sitrit Y."/>
            <person name="Stielow J.B."/>
            <person name="Szollosi G."/>
            <person name="Zifcakova L."/>
            <person name="Stursova M."/>
            <person name="Spatafora J.W."/>
            <person name="Tedersoo L."/>
            <person name="Vaario L.M."/>
            <person name="Yamada A."/>
            <person name="Yan M."/>
            <person name="Wang P."/>
            <person name="Xu J."/>
            <person name="Bruns T."/>
            <person name="Baldrian P."/>
            <person name="Vilgalys R."/>
            <person name="Dunand C."/>
            <person name="Henrissat B."/>
            <person name="Grigoriev I.V."/>
            <person name="Hibbett D."/>
            <person name="Nagy L.G."/>
            <person name="Martin F.M."/>
        </authorList>
    </citation>
    <scope>NUCLEOTIDE SEQUENCE</scope>
    <source>
        <strain evidence="2">BED1</strain>
    </source>
</reference>
<evidence type="ECO:0000313" key="3">
    <source>
        <dbReference type="Proteomes" id="UP001194468"/>
    </source>
</evidence>
<dbReference type="AlphaFoldDB" id="A0AAD4BJK2"/>
<sequence>MDLTSTVTKSPSPDSESDSVVSAQPPSFISFQTGPSLERIPDDVLLEIVSHLPTYLPTIDNRRDRMFDTYPVYGIRSTMPARTPTLRALSQTSRLLRSRCLALAWQRTEFLGPNIWRLDVSFDSEAIGKGTYGSIHVLKACPYLLPLIRTVSVILTTYRKAEIIPAFAACLATLPNLNTIHFVHIEWRMPTVIRNAFRGKRFPSVRRISLPSSAHEIIKRCPNLEEVTCVDGDGSKIVQSLVEAKCHQVRILKGITTPLTRLVDLVPNLTHASVAKGASPFRHLVGNILASLHSRT</sequence>
<protein>
    <submittedName>
        <fullName evidence="2">Uncharacterized protein</fullName>
    </submittedName>
</protein>
<comment type="caution">
    <text evidence="2">The sequence shown here is derived from an EMBL/GenBank/DDBJ whole genome shotgun (WGS) entry which is preliminary data.</text>
</comment>
<reference evidence="2" key="1">
    <citation type="submission" date="2019-10" db="EMBL/GenBank/DDBJ databases">
        <authorList>
            <consortium name="DOE Joint Genome Institute"/>
            <person name="Kuo A."/>
            <person name="Miyauchi S."/>
            <person name="Kiss E."/>
            <person name="Drula E."/>
            <person name="Kohler A."/>
            <person name="Sanchez-Garcia M."/>
            <person name="Andreopoulos B."/>
            <person name="Barry K.W."/>
            <person name="Bonito G."/>
            <person name="Buee M."/>
            <person name="Carver A."/>
            <person name="Chen C."/>
            <person name="Cichocki N."/>
            <person name="Clum A."/>
            <person name="Culley D."/>
            <person name="Crous P.W."/>
            <person name="Fauchery L."/>
            <person name="Girlanda M."/>
            <person name="Hayes R."/>
            <person name="Keri Z."/>
            <person name="LaButti K."/>
            <person name="Lipzen A."/>
            <person name="Lombard V."/>
            <person name="Magnuson J."/>
            <person name="Maillard F."/>
            <person name="Morin E."/>
            <person name="Murat C."/>
            <person name="Nolan M."/>
            <person name="Ohm R."/>
            <person name="Pangilinan J."/>
            <person name="Pereira M."/>
            <person name="Perotto S."/>
            <person name="Peter M."/>
            <person name="Riley R."/>
            <person name="Sitrit Y."/>
            <person name="Stielow B."/>
            <person name="Szollosi G."/>
            <person name="Zifcakova L."/>
            <person name="Stursova M."/>
            <person name="Spatafora J.W."/>
            <person name="Tedersoo L."/>
            <person name="Vaario L.-M."/>
            <person name="Yamada A."/>
            <person name="Yan M."/>
            <person name="Wang P."/>
            <person name="Xu J."/>
            <person name="Bruns T."/>
            <person name="Baldrian P."/>
            <person name="Vilgalys R."/>
            <person name="Henrissat B."/>
            <person name="Grigoriev I.V."/>
            <person name="Hibbett D."/>
            <person name="Nagy L.G."/>
            <person name="Martin F.M."/>
        </authorList>
    </citation>
    <scope>NUCLEOTIDE SEQUENCE</scope>
    <source>
        <strain evidence="2">BED1</strain>
    </source>
</reference>
<keyword evidence="3" id="KW-1185">Reference proteome</keyword>
<gene>
    <name evidence="2" type="ORF">L210DRAFT_3558364</name>
</gene>
<accession>A0AAD4BJK2</accession>
<feature type="compositionally biased region" description="Low complexity" evidence="1">
    <location>
        <begin position="10"/>
        <end position="22"/>
    </location>
</feature>
<proteinExistence type="predicted"/>
<organism evidence="2 3">
    <name type="scientific">Boletus edulis BED1</name>
    <dbReference type="NCBI Taxonomy" id="1328754"/>
    <lineage>
        <taxon>Eukaryota</taxon>
        <taxon>Fungi</taxon>
        <taxon>Dikarya</taxon>
        <taxon>Basidiomycota</taxon>
        <taxon>Agaricomycotina</taxon>
        <taxon>Agaricomycetes</taxon>
        <taxon>Agaricomycetidae</taxon>
        <taxon>Boletales</taxon>
        <taxon>Boletineae</taxon>
        <taxon>Boletaceae</taxon>
        <taxon>Boletoideae</taxon>
        <taxon>Boletus</taxon>
    </lineage>
</organism>
<evidence type="ECO:0000313" key="2">
    <source>
        <dbReference type="EMBL" id="KAF8432408.1"/>
    </source>
</evidence>
<name>A0AAD4BJK2_BOLED</name>
<feature type="region of interest" description="Disordered" evidence="1">
    <location>
        <begin position="1"/>
        <end position="26"/>
    </location>
</feature>
<dbReference type="Proteomes" id="UP001194468">
    <property type="component" value="Unassembled WGS sequence"/>
</dbReference>
<dbReference type="EMBL" id="WHUW01000040">
    <property type="protein sequence ID" value="KAF8432408.1"/>
    <property type="molecule type" value="Genomic_DNA"/>
</dbReference>